<dbReference type="PANTHER" id="PTHR37542:SF1">
    <property type="entry name" value="PRION-INHIBITION AND PROPAGATION HELO DOMAIN-CONTAINING PROTEIN"/>
    <property type="match status" value="1"/>
</dbReference>
<feature type="domain" description="Protein kinase" evidence="1">
    <location>
        <begin position="224"/>
        <end position="553"/>
    </location>
</feature>
<dbReference type="EMBL" id="ML735766">
    <property type="protein sequence ID" value="KAE8415533.1"/>
    <property type="molecule type" value="Genomic_DNA"/>
</dbReference>
<dbReference type="SUPFAM" id="SSF56112">
    <property type="entry name" value="Protein kinase-like (PK-like)"/>
    <property type="match status" value="1"/>
</dbReference>
<dbReference type="PANTHER" id="PTHR37542">
    <property type="entry name" value="HELO DOMAIN-CONTAINING PROTEIN-RELATED"/>
    <property type="match status" value="1"/>
</dbReference>
<accession>A0ABQ6WFZ6</accession>
<protein>
    <recommendedName>
        <fullName evidence="1">Protein kinase domain-containing protein</fullName>
    </recommendedName>
</protein>
<evidence type="ECO:0000313" key="3">
    <source>
        <dbReference type="Proteomes" id="UP000325395"/>
    </source>
</evidence>
<organism evidence="2 3">
    <name type="scientific">Aspergillus pseudocaelatus</name>
    <dbReference type="NCBI Taxonomy" id="1825620"/>
    <lineage>
        <taxon>Eukaryota</taxon>
        <taxon>Fungi</taxon>
        <taxon>Dikarya</taxon>
        <taxon>Ascomycota</taxon>
        <taxon>Pezizomycotina</taxon>
        <taxon>Eurotiomycetes</taxon>
        <taxon>Eurotiomycetidae</taxon>
        <taxon>Eurotiales</taxon>
        <taxon>Aspergillaceae</taxon>
        <taxon>Aspergillus</taxon>
        <taxon>Aspergillus subgen. Circumdati</taxon>
    </lineage>
</organism>
<sequence>MHREAFSLTRTPPFSALYIDSFSDLESDMIDPISIAGLALAVPGVLDLCLKYGEEIIAICRNQSSLNDELDGMIITYNGLLLKTDVQLKSLKVLWNALPAALQQHYCDALERLGSKELAAWESLKALENTAGWSENPRNTLDRLRGETRRFHMRKHIKQAVDDLEDWQAKFDPSWYLITRIASPTVDQKLQDAPLSDASRRLAQMREASGSLSVPNTQGGQSIFRDATIIQENAEQISYSNSFISYYTNQPDHAVLLDRTNYPVDTPRERVKPYVRNLARRLHNVDPMTFGLLKCDGVIEVSEVEDGTATTQFQFIFDVPAGLSLPPASLRHLLRARPQYPLNQRIQLAQQLARSVMFVHTADFVHKSIRPETIIIFHEESRLGPSFLAGFERIRPADAPTDHYGDSEWEKNIYRHPTRQGLFPEELYKMQHDVYSLGVCLLEIGLWCSFVCEDDNGRSVPWDQLDILKALADKDPRRGAFAIKRALIALAKERLPCIVGERYTQLTTACLTCLDKGEENVFGNQADLEDEDGIIVGVRYIERILLQIEDISI</sequence>
<evidence type="ECO:0000259" key="1">
    <source>
        <dbReference type="PROSITE" id="PS50011"/>
    </source>
</evidence>
<evidence type="ECO:0000313" key="2">
    <source>
        <dbReference type="EMBL" id="KAE8415533.1"/>
    </source>
</evidence>
<dbReference type="InterPro" id="IPR011009">
    <property type="entry name" value="Kinase-like_dom_sf"/>
</dbReference>
<proteinExistence type="predicted"/>
<keyword evidence="3" id="KW-1185">Reference proteome</keyword>
<dbReference type="InterPro" id="IPR000719">
    <property type="entry name" value="Prot_kinase_dom"/>
</dbReference>
<dbReference type="PROSITE" id="PS50011">
    <property type="entry name" value="PROTEIN_KINASE_DOM"/>
    <property type="match status" value="1"/>
</dbReference>
<reference evidence="2 3" key="1">
    <citation type="submission" date="2019-04" db="EMBL/GenBank/DDBJ databases">
        <authorList>
            <consortium name="DOE Joint Genome Institute"/>
            <person name="Mondo S."/>
            <person name="Kjaerbolling I."/>
            <person name="Vesth T."/>
            <person name="Frisvad J.C."/>
            <person name="Nybo J.L."/>
            <person name="Theobald S."/>
            <person name="Kildgaard S."/>
            <person name="Isbrandt T."/>
            <person name="Kuo A."/>
            <person name="Sato A."/>
            <person name="Lyhne E.K."/>
            <person name="Kogle M.E."/>
            <person name="Wiebenga A."/>
            <person name="Kun R.S."/>
            <person name="Lubbers R.J."/>
            <person name="Makela M.R."/>
            <person name="Barry K."/>
            <person name="Chovatia M."/>
            <person name="Clum A."/>
            <person name="Daum C."/>
            <person name="Haridas S."/>
            <person name="He G."/>
            <person name="LaButti K."/>
            <person name="Lipzen A."/>
            <person name="Riley R."/>
            <person name="Salamov A."/>
            <person name="Simmons B.A."/>
            <person name="Magnuson J.K."/>
            <person name="Henrissat B."/>
            <person name="Mortensen U.H."/>
            <person name="Larsen T.O."/>
            <person name="Devries R.P."/>
            <person name="Grigoriev I.V."/>
            <person name="Machida M."/>
            <person name="Baker S.E."/>
            <person name="Andersen M.R."/>
            <person name="Cantor M.N."/>
            <person name="Hua S.X."/>
        </authorList>
    </citation>
    <scope>NUCLEOTIDE SEQUENCE [LARGE SCALE GENOMIC DNA]</scope>
    <source>
        <strain evidence="2 3">CBS 117616</strain>
    </source>
</reference>
<name>A0ABQ6WFZ6_9EURO</name>
<gene>
    <name evidence="2" type="ORF">BDV36DRAFT_224206</name>
</gene>
<dbReference type="Gene3D" id="1.10.510.10">
    <property type="entry name" value="Transferase(Phosphotransferase) domain 1"/>
    <property type="match status" value="1"/>
</dbReference>
<dbReference type="Proteomes" id="UP000325395">
    <property type="component" value="Unassembled WGS sequence"/>
</dbReference>